<accession>A0ABZ2NFU3</accession>
<dbReference type="Proteomes" id="UP001377337">
    <property type="component" value="Chromosome"/>
</dbReference>
<evidence type="ECO:0000313" key="2">
    <source>
        <dbReference type="Proteomes" id="UP001377337"/>
    </source>
</evidence>
<keyword evidence="2" id="KW-1185">Reference proteome</keyword>
<gene>
    <name evidence="1" type="ORF">WCV65_19065</name>
</gene>
<protein>
    <submittedName>
        <fullName evidence="1">Competence protein ComK</fullName>
    </submittedName>
</protein>
<name>A0ABZ2NFU3_9BACI</name>
<reference evidence="1 2" key="1">
    <citation type="submission" date="2024-02" db="EMBL/GenBank/DDBJ databases">
        <title>Seven novel Bacillus-like species.</title>
        <authorList>
            <person name="Liu G."/>
        </authorList>
    </citation>
    <scope>NUCLEOTIDE SEQUENCE [LARGE SCALE GENOMIC DNA]</scope>
    <source>
        <strain evidence="1 2">FJAT-52054</strain>
    </source>
</reference>
<dbReference type="RefSeq" id="WP_338778700.1">
    <property type="nucleotide sequence ID" value="NZ_CP147407.1"/>
</dbReference>
<dbReference type="Pfam" id="PF06338">
    <property type="entry name" value="ComK"/>
    <property type="match status" value="1"/>
</dbReference>
<organism evidence="1 2">
    <name type="scientific">Metabacillus sediminis</name>
    <dbReference type="NCBI Taxonomy" id="3117746"/>
    <lineage>
        <taxon>Bacteria</taxon>
        <taxon>Bacillati</taxon>
        <taxon>Bacillota</taxon>
        <taxon>Bacilli</taxon>
        <taxon>Bacillales</taxon>
        <taxon>Bacillaceae</taxon>
        <taxon>Metabacillus</taxon>
    </lineage>
</organism>
<dbReference type="InterPro" id="IPR010461">
    <property type="entry name" value="ComK"/>
</dbReference>
<proteinExistence type="predicted"/>
<evidence type="ECO:0000313" key="1">
    <source>
        <dbReference type="EMBL" id="WXB96609.1"/>
    </source>
</evidence>
<dbReference type="EMBL" id="CP147407">
    <property type="protein sequence ID" value="WXB96609.1"/>
    <property type="molecule type" value="Genomic_DNA"/>
</dbReference>
<sequence length="214" mass="24935">MKLRKSKKSLNTQALQGSVLRDQVQQKTACPYHTIYLKLAEGGEQMKIVEQYFIQKKTMALESKWDEYGHVYTIIHEEHEKLIIKKPATFVIEFNCVFYGSSYKGRLKAAGEILVGQKLLPVCICEFNDIYMFPTMSPKSDQVIWLAVDHVKEVRSSKNKSVVILSNGDQLFIPLLKEYITSKIGKTSQLAMTLQQRRRYLMEHNFWNDKYPFK</sequence>